<dbReference type="Pfam" id="PF00082">
    <property type="entry name" value="Peptidase_S8"/>
    <property type="match status" value="1"/>
</dbReference>
<reference evidence="9 10" key="1">
    <citation type="submission" date="2017-06" db="EMBL/GenBank/DDBJ databases">
        <title>Comparative genomic analysis of Ambrosia Fusariam Clade fungi.</title>
        <authorList>
            <person name="Stajich J.E."/>
            <person name="Carrillo J."/>
            <person name="Kijimoto T."/>
            <person name="Eskalen A."/>
            <person name="O'Donnell K."/>
            <person name="Kasson M."/>
        </authorList>
    </citation>
    <scope>NUCLEOTIDE SEQUENCE [LARGE SCALE GENOMIC DNA]</scope>
    <source>
        <strain evidence="9">UCR3666</strain>
    </source>
</reference>
<evidence type="ECO:0000256" key="4">
    <source>
        <dbReference type="ARBA" id="ARBA00022825"/>
    </source>
</evidence>
<dbReference type="CDD" id="cd00306">
    <property type="entry name" value="Peptidases_S8_S53"/>
    <property type="match status" value="1"/>
</dbReference>
<dbReference type="Pfam" id="PF24476">
    <property type="entry name" value="DUF7580"/>
    <property type="match status" value="1"/>
</dbReference>
<evidence type="ECO:0000259" key="7">
    <source>
        <dbReference type="Pfam" id="PF00082"/>
    </source>
</evidence>
<feature type="domain" description="Peptidase S8/S53" evidence="7">
    <location>
        <begin position="778"/>
        <end position="1020"/>
    </location>
</feature>
<feature type="active site" description="Charge relay system" evidence="5">
    <location>
        <position position="784"/>
    </location>
</feature>
<comment type="similarity">
    <text evidence="1 5">Belongs to the peptidase S8 family.</text>
</comment>
<gene>
    <name evidence="9" type="ORF">CDV36_011611</name>
</gene>
<dbReference type="PANTHER" id="PTHR43806:SF11">
    <property type="entry name" value="CEREVISIN-RELATED"/>
    <property type="match status" value="1"/>
</dbReference>
<dbReference type="EMBL" id="NKUJ01000271">
    <property type="protein sequence ID" value="RMJ08778.1"/>
    <property type="molecule type" value="Genomic_DNA"/>
</dbReference>
<feature type="active site" description="Charge relay system" evidence="5">
    <location>
        <position position="1004"/>
    </location>
</feature>
<proteinExistence type="inferred from homology"/>
<dbReference type="Proteomes" id="UP000277212">
    <property type="component" value="Unassembled WGS sequence"/>
</dbReference>
<evidence type="ECO:0000259" key="8">
    <source>
        <dbReference type="Pfam" id="PF24476"/>
    </source>
</evidence>
<evidence type="ECO:0000256" key="5">
    <source>
        <dbReference type="PROSITE-ProRule" id="PRU01240"/>
    </source>
</evidence>
<dbReference type="Gene3D" id="3.40.50.200">
    <property type="entry name" value="Peptidase S8/S53 domain"/>
    <property type="match status" value="1"/>
</dbReference>
<evidence type="ECO:0000256" key="2">
    <source>
        <dbReference type="ARBA" id="ARBA00022670"/>
    </source>
</evidence>
<feature type="active site" description="Charge relay system" evidence="5">
    <location>
        <position position="824"/>
    </location>
</feature>
<dbReference type="InterPro" id="IPR056002">
    <property type="entry name" value="DUF7580"/>
</dbReference>
<feature type="compositionally biased region" description="Basic and acidic residues" evidence="6">
    <location>
        <begin position="88"/>
        <end position="98"/>
    </location>
</feature>
<dbReference type="GO" id="GO:0004252">
    <property type="term" value="F:serine-type endopeptidase activity"/>
    <property type="evidence" value="ECO:0007669"/>
    <property type="project" value="UniProtKB-UniRule"/>
</dbReference>
<dbReference type="PROSITE" id="PS00138">
    <property type="entry name" value="SUBTILASE_SER"/>
    <property type="match status" value="1"/>
</dbReference>
<feature type="region of interest" description="Disordered" evidence="6">
    <location>
        <begin position="88"/>
        <end position="115"/>
    </location>
</feature>
<dbReference type="OrthoDB" id="206201at2759"/>
<name>A0A3M2RU12_9HYPO</name>
<dbReference type="InterPro" id="IPR000209">
    <property type="entry name" value="Peptidase_S8/S53_dom"/>
</dbReference>
<evidence type="ECO:0000313" key="9">
    <source>
        <dbReference type="EMBL" id="RMJ08778.1"/>
    </source>
</evidence>
<feature type="domain" description="DUF7580" evidence="8">
    <location>
        <begin position="285"/>
        <end position="660"/>
    </location>
</feature>
<dbReference type="SUPFAM" id="SSF52743">
    <property type="entry name" value="Subtilisin-like"/>
    <property type="match status" value="1"/>
</dbReference>
<dbReference type="InterPro" id="IPR050131">
    <property type="entry name" value="Peptidase_S8_subtilisin-like"/>
</dbReference>
<evidence type="ECO:0000256" key="1">
    <source>
        <dbReference type="ARBA" id="ARBA00011073"/>
    </source>
</evidence>
<dbReference type="AlphaFoldDB" id="A0A3M2RU12"/>
<dbReference type="GO" id="GO:0006508">
    <property type="term" value="P:proteolysis"/>
    <property type="evidence" value="ECO:0007669"/>
    <property type="project" value="UniProtKB-KW"/>
</dbReference>
<dbReference type="InterPro" id="IPR023828">
    <property type="entry name" value="Peptidase_S8_Ser-AS"/>
</dbReference>
<dbReference type="PANTHER" id="PTHR43806">
    <property type="entry name" value="PEPTIDASE S8"/>
    <property type="match status" value="1"/>
</dbReference>
<evidence type="ECO:0000256" key="3">
    <source>
        <dbReference type="ARBA" id="ARBA00022801"/>
    </source>
</evidence>
<accession>A0A3M2RU12</accession>
<keyword evidence="4 5" id="KW-0720">Serine protease</keyword>
<evidence type="ECO:0000313" key="10">
    <source>
        <dbReference type="Proteomes" id="UP000277212"/>
    </source>
</evidence>
<dbReference type="InterPro" id="IPR015500">
    <property type="entry name" value="Peptidase_S8_subtilisin-rel"/>
</dbReference>
<sequence>MSFNNQPSTGAIEHTTEWILIRELRQSSGSFSPPGVLGNTSSRRTLELRNAVNDLELQIRRTFTILRFDLLLYLQDEDKDDATKAHIYEDSRQENSDKDTEDASSQSSTETHLEDCPSDCLRRGFGATQPSVGEVRSRLEQLCEFLEARVNPNLSITGQKDNRSTKYPRLTHLIKAIKPLYASPATVDLIPTAGSKSKLFLFNIAEDEATAQDFVAFTDPSKKRPPKETRSRMTADAREMAQVFLSFNSFVDALQMSAGSLDDLASKPTTERLASGESFASFSLLRKFQHQTEAACRAVLSHIGSCTHPKHEVLLQLPGWEEVSNWDSTKATAALPVPLFFTMCLLERKQTVQRMQTHTEQGLPDRWQHARMFFLQPEHAGIYREKKLCEALSFSYQRGMDLEFYVSEHFKPAIPATIPIHIPSRLQQTRRYGKSFPSHSLWNLIEQGRLRKEMSFNLWWNTSCMGGNIDIEERKTLAIKLVLGLMLSLDSDHVFETWDPKQVHLLESVNTYTPFVSLASTTSCSSYRKPLPFFDTYSLGSIDDLDDSEPSLQFVLLAKALLQIAEGDHLAGLGVDKDSSAVSWDAWNRFREAIEGYIRTATCGAEVDREVLPFLHAALGCLDFHTEYQSRLMENQSSQKMEVAWQLVFDIILVKIDDKLTLKNIIAPINPTSAHDPTPDPPPFSGHQVAQKAMPNNGNGTPQGFSNIAVAKRALTRQPSLPSAEPSQPNIQLFDSNLGIGPSTAEEFWTCLETFHKSYARFVTDRSAESGGETPRRVRIAVLDTGVDFGHAGIADAKEKGRIRDEWCHSWVGADAKDEDDELHGTNCAYLLHKSAPEADIYIAKVFNQNAVRYYEAKNIAKAIEHAVFKWDVDIISMSFRLTRPAARDDGDEAKEQSALETYNNIVYEVEAAIRKASPRLMFAAASNSGKNEPRAFPARDNPYVICVHASEGNGKDGGINPEIGSGFNFMTLGMGLNLMKRENILKNGRASARYKRVVKSGTSFATPIAAGIAATVLDLAARVDEIDERVEEKLKRPEGMEKMLRLMSTPKGDVRDRMYYMAPWHHWTPGWERDERRRRWVWDTINLQFD</sequence>
<comment type="caution">
    <text evidence="9">The sequence shown here is derived from an EMBL/GenBank/DDBJ whole genome shotgun (WGS) entry which is preliminary data.</text>
</comment>
<protein>
    <submittedName>
        <fullName evidence="9">Uncharacterized protein</fullName>
    </submittedName>
</protein>
<dbReference type="InterPro" id="IPR036852">
    <property type="entry name" value="Peptidase_S8/S53_dom_sf"/>
</dbReference>
<dbReference type="PROSITE" id="PS51892">
    <property type="entry name" value="SUBTILASE"/>
    <property type="match status" value="1"/>
</dbReference>
<keyword evidence="2 5" id="KW-0645">Protease</keyword>
<dbReference type="PRINTS" id="PR00723">
    <property type="entry name" value="SUBTILISIN"/>
</dbReference>
<evidence type="ECO:0000256" key="6">
    <source>
        <dbReference type="SAM" id="MobiDB-lite"/>
    </source>
</evidence>
<keyword evidence="3 5" id="KW-0378">Hydrolase</keyword>
<keyword evidence="10" id="KW-1185">Reference proteome</keyword>
<organism evidence="9 10">
    <name type="scientific">Fusarium kuroshium</name>
    <dbReference type="NCBI Taxonomy" id="2010991"/>
    <lineage>
        <taxon>Eukaryota</taxon>
        <taxon>Fungi</taxon>
        <taxon>Dikarya</taxon>
        <taxon>Ascomycota</taxon>
        <taxon>Pezizomycotina</taxon>
        <taxon>Sordariomycetes</taxon>
        <taxon>Hypocreomycetidae</taxon>
        <taxon>Hypocreales</taxon>
        <taxon>Nectriaceae</taxon>
        <taxon>Fusarium</taxon>
        <taxon>Fusarium solani species complex</taxon>
    </lineage>
</organism>